<protein>
    <recommendedName>
        <fullName evidence="4">RING-type E3 ubiquitin transferase</fullName>
        <ecNumber evidence="4">2.3.2.27</ecNumber>
    </recommendedName>
</protein>
<comment type="catalytic activity">
    <reaction evidence="1">
        <text>S-ubiquitinyl-[E2 ubiquitin-conjugating enzyme]-L-cysteine + [acceptor protein]-L-lysine = [E2 ubiquitin-conjugating enzyme]-L-cysteine + N(6)-ubiquitinyl-[acceptor protein]-L-lysine.</text>
        <dbReference type="EC" id="2.3.2.27"/>
    </reaction>
</comment>
<accession>A0AAQ3KQ23</accession>
<keyword evidence="12 14" id="KW-0472">Membrane</keyword>
<dbReference type="Gene3D" id="3.30.40.10">
    <property type="entry name" value="Zinc/RING finger domain, C3HC4 (zinc finger)"/>
    <property type="match status" value="1"/>
</dbReference>
<evidence type="ECO:0000256" key="7">
    <source>
        <dbReference type="ARBA" id="ARBA00022723"/>
    </source>
</evidence>
<dbReference type="PANTHER" id="PTHR46913:SF1">
    <property type="entry name" value="RING-H2 FINGER PROTEIN ATL16"/>
    <property type="match status" value="1"/>
</dbReference>
<dbReference type="SUPFAM" id="SSF57850">
    <property type="entry name" value="RING/U-box"/>
    <property type="match status" value="1"/>
</dbReference>
<evidence type="ECO:0000256" key="6">
    <source>
        <dbReference type="ARBA" id="ARBA00022692"/>
    </source>
</evidence>
<feature type="transmembrane region" description="Helical" evidence="14">
    <location>
        <begin position="26"/>
        <end position="50"/>
    </location>
</feature>
<gene>
    <name evidence="16" type="ORF">Cni_G18634</name>
</gene>
<evidence type="ECO:0000256" key="2">
    <source>
        <dbReference type="ARBA" id="ARBA00004167"/>
    </source>
</evidence>
<evidence type="ECO:0000256" key="13">
    <source>
        <dbReference type="PROSITE-ProRule" id="PRU00175"/>
    </source>
</evidence>
<organism evidence="16 17">
    <name type="scientific">Canna indica</name>
    <name type="common">Indian-shot</name>
    <dbReference type="NCBI Taxonomy" id="4628"/>
    <lineage>
        <taxon>Eukaryota</taxon>
        <taxon>Viridiplantae</taxon>
        <taxon>Streptophyta</taxon>
        <taxon>Embryophyta</taxon>
        <taxon>Tracheophyta</taxon>
        <taxon>Spermatophyta</taxon>
        <taxon>Magnoliopsida</taxon>
        <taxon>Liliopsida</taxon>
        <taxon>Zingiberales</taxon>
        <taxon>Cannaceae</taxon>
        <taxon>Canna</taxon>
    </lineage>
</organism>
<feature type="domain" description="RING-type" evidence="15">
    <location>
        <begin position="124"/>
        <end position="166"/>
    </location>
</feature>
<keyword evidence="5" id="KW-0808">Transferase</keyword>
<dbReference type="InterPro" id="IPR001841">
    <property type="entry name" value="Znf_RING"/>
</dbReference>
<evidence type="ECO:0000256" key="8">
    <source>
        <dbReference type="ARBA" id="ARBA00022771"/>
    </source>
</evidence>
<dbReference type="InterPro" id="IPR013083">
    <property type="entry name" value="Znf_RING/FYVE/PHD"/>
</dbReference>
<dbReference type="EC" id="2.3.2.27" evidence="4"/>
<dbReference type="PANTHER" id="PTHR46913">
    <property type="entry name" value="RING-H2 FINGER PROTEIN ATL16"/>
    <property type="match status" value="1"/>
</dbReference>
<reference evidence="16 17" key="1">
    <citation type="submission" date="2023-10" db="EMBL/GenBank/DDBJ databases">
        <title>Chromosome-scale genome assembly provides insights into flower coloration mechanisms of Canna indica.</title>
        <authorList>
            <person name="Li C."/>
        </authorList>
    </citation>
    <scope>NUCLEOTIDE SEQUENCE [LARGE SCALE GENOMIC DNA]</scope>
    <source>
        <tissue evidence="16">Flower</tissue>
    </source>
</reference>
<keyword evidence="7" id="KW-0479">Metal-binding</keyword>
<evidence type="ECO:0000256" key="4">
    <source>
        <dbReference type="ARBA" id="ARBA00012483"/>
    </source>
</evidence>
<proteinExistence type="predicted"/>
<dbReference type="AlphaFoldDB" id="A0AAQ3KQ23"/>
<dbReference type="CDD" id="cd16461">
    <property type="entry name" value="RING-H2_EL5-like"/>
    <property type="match status" value="1"/>
</dbReference>
<name>A0AAQ3KQ23_9LILI</name>
<dbReference type="Proteomes" id="UP001327560">
    <property type="component" value="Chromosome 6"/>
</dbReference>
<dbReference type="FunFam" id="3.30.40.10:FF:000187">
    <property type="entry name" value="E3 ubiquitin-protein ligase ATL6"/>
    <property type="match status" value="1"/>
</dbReference>
<dbReference type="GO" id="GO:0061630">
    <property type="term" value="F:ubiquitin protein ligase activity"/>
    <property type="evidence" value="ECO:0007669"/>
    <property type="project" value="UniProtKB-EC"/>
</dbReference>
<evidence type="ECO:0000256" key="9">
    <source>
        <dbReference type="ARBA" id="ARBA00022786"/>
    </source>
</evidence>
<evidence type="ECO:0000256" key="5">
    <source>
        <dbReference type="ARBA" id="ARBA00022679"/>
    </source>
</evidence>
<keyword evidence="10" id="KW-0862">Zinc</keyword>
<evidence type="ECO:0000313" key="17">
    <source>
        <dbReference type="Proteomes" id="UP001327560"/>
    </source>
</evidence>
<keyword evidence="11 14" id="KW-1133">Transmembrane helix</keyword>
<evidence type="ECO:0000256" key="12">
    <source>
        <dbReference type="ARBA" id="ARBA00023136"/>
    </source>
</evidence>
<evidence type="ECO:0000256" key="1">
    <source>
        <dbReference type="ARBA" id="ARBA00000900"/>
    </source>
</evidence>
<dbReference type="GO" id="GO:0008270">
    <property type="term" value="F:zinc ion binding"/>
    <property type="evidence" value="ECO:0007669"/>
    <property type="project" value="UniProtKB-KW"/>
</dbReference>
<dbReference type="GO" id="GO:0016020">
    <property type="term" value="C:membrane"/>
    <property type="evidence" value="ECO:0007669"/>
    <property type="project" value="UniProtKB-SubCell"/>
</dbReference>
<evidence type="ECO:0000256" key="10">
    <source>
        <dbReference type="ARBA" id="ARBA00022833"/>
    </source>
</evidence>
<keyword evidence="9" id="KW-0833">Ubl conjugation pathway</keyword>
<dbReference type="GO" id="GO:0016567">
    <property type="term" value="P:protein ubiquitination"/>
    <property type="evidence" value="ECO:0007669"/>
    <property type="project" value="InterPro"/>
</dbReference>
<evidence type="ECO:0000313" key="16">
    <source>
        <dbReference type="EMBL" id="WOL09881.1"/>
    </source>
</evidence>
<dbReference type="InterPro" id="IPR044600">
    <property type="entry name" value="ATL1/ATL16-like"/>
</dbReference>
<dbReference type="Pfam" id="PF13639">
    <property type="entry name" value="zf-RING_2"/>
    <property type="match status" value="1"/>
</dbReference>
<evidence type="ECO:0000256" key="14">
    <source>
        <dbReference type="SAM" id="Phobius"/>
    </source>
</evidence>
<keyword evidence="17" id="KW-1185">Reference proteome</keyword>
<comment type="subcellular location">
    <subcellularLocation>
        <location evidence="2">Membrane</location>
        <topology evidence="2">Single-pass membrane protein</topology>
    </subcellularLocation>
</comment>
<sequence length="319" mass="35666">MDATLAHLAANEPPPPPQFSDSGTSFPILAISILGILTTTFVLISYYLLVIKCRLSWRRRDLLRRLFPSAYSRRHRHLYIPPIIQAITAEFHGLDPSVIRAIPVVKFTRAGDDGARKGMPFHDCAICLNEFHEQETLKLLPGCSHAFHIDCIDTWLQFNANCPLCRSDIMSSSIGVATDHIVVLAPRHEQSGILEAQVRDNEGMEVTSPPPRKKWRKYIKVGSMGDECIDARGKCEQFCVQPIRRSFSMDSSNDRQLYLSIQEILRQKQQCPETATGEGSSSNVCCGDGGGSGRIRRSLFFSFGWSSRSSVLPIEEVDV</sequence>
<dbReference type="EMBL" id="CP136895">
    <property type="protein sequence ID" value="WOL09881.1"/>
    <property type="molecule type" value="Genomic_DNA"/>
</dbReference>
<keyword evidence="8 13" id="KW-0863">Zinc-finger</keyword>
<comment type="pathway">
    <text evidence="3">Protein modification; protein ubiquitination.</text>
</comment>
<dbReference type="SMART" id="SM00184">
    <property type="entry name" value="RING"/>
    <property type="match status" value="1"/>
</dbReference>
<keyword evidence="6 14" id="KW-0812">Transmembrane</keyword>
<dbReference type="PROSITE" id="PS50089">
    <property type="entry name" value="ZF_RING_2"/>
    <property type="match status" value="1"/>
</dbReference>
<evidence type="ECO:0000256" key="11">
    <source>
        <dbReference type="ARBA" id="ARBA00022989"/>
    </source>
</evidence>
<evidence type="ECO:0000259" key="15">
    <source>
        <dbReference type="PROSITE" id="PS50089"/>
    </source>
</evidence>
<evidence type="ECO:0000256" key="3">
    <source>
        <dbReference type="ARBA" id="ARBA00004906"/>
    </source>
</evidence>